<dbReference type="Proteomes" id="UP000239250">
    <property type="component" value="Chromosome"/>
</dbReference>
<keyword evidence="1" id="KW-0812">Transmembrane</keyword>
<keyword evidence="1" id="KW-1133">Transmembrane helix</keyword>
<accession>A0A2S0NJC9</accession>
<feature type="transmembrane region" description="Helical" evidence="1">
    <location>
        <begin position="12"/>
        <end position="34"/>
    </location>
</feature>
<feature type="transmembrane region" description="Helical" evidence="1">
    <location>
        <begin position="168"/>
        <end position="189"/>
    </location>
</feature>
<dbReference type="AlphaFoldDB" id="A0A2S0NJC9"/>
<dbReference type="RefSeq" id="WP_303662461.1">
    <property type="nucleotide sequence ID" value="NZ_CP027019.1"/>
</dbReference>
<gene>
    <name evidence="2" type="ORF">C5T88_00770</name>
</gene>
<evidence type="ECO:0000313" key="3">
    <source>
        <dbReference type="Proteomes" id="UP000239250"/>
    </source>
</evidence>
<feature type="transmembrane region" description="Helical" evidence="1">
    <location>
        <begin position="46"/>
        <end position="73"/>
    </location>
</feature>
<feature type="transmembrane region" description="Helical" evidence="1">
    <location>
        <begin position="85"/>
        <end position="104"/>
    </location>
</feature>
<evidence type="ECO:0000313" key="2">
    <source>
        <dbReference type="EMBL" id="AVP49118.1"/>
    </source>
</evidence>
<sequence length="310" mass="34544">MNNYSRVPRGFIYIAQYLGIFMAVMMFGMGFYFFNKHTNSTPSYVVTSGIGLAIITYFAWKSIYAGVWIIIFVKNNTDEVISDNRFIISALSLSLGGIFTPFIMASMPNEEVKSSINPRYTIAKVMGPIALIGSVIAIGSFFIFTMTGASKIAFADIFNKTVVGVGPLILMIFLGLMFVIGLITSIFFLPKNTQQEFNDHDSTKAKIMNGISIVWLVIITLELIGVLIMAIIRLIGAIMDIFYAASNNSGAWKVFAIFAALARLSMTLLYVTYIFQITIATMRGIWAKDGVHMLKYERLAHKQQENLNAR</sequence>
<feature type="transmembrane region" description="Helical" evidence="1">
    <location>
        <begin position="210"/>
        <end position="235"/>
    </location>
</feature>
<feature type="transmembrane region" description="Helical" evidence="1">
    <location>
        <begin position="125"/>
        <end position="148"/>
    </location>
</feature>
<dbReference type="EMBL" id="CP027019">
    <property type="protein sequence ID" value="AVP49118.1"/>
    <property type="molecule type" value="Genomic_DNA"/>
</dbReference>
<protein>
    <submittedName>
        <fullName evidence="2">Uncharacterized protein</fullName>
    </submittedName>
</protein>
<feature type="transmembrane region" description="Helical" evidence="1">
    <location>
        <begin position="255"/>
        <end position="275"/>
    </location>
</feature>
<evidence type="ECO:0000256" key="1">
    <source>
        <dbReference type="SAM" id="Phobius"/>
    </source>
</evidence>
<reference evidence="3" key="1">
    <citation type="submission" date="2018-02" db="EMBL/GenBank/DDBJ databases">
        <title>Firefly genomes illuminate parallel origins of bioluminescence in beetles.</title>
        <authorList>
            <person name="Fallon T.R."/>
            <person name="Lower S.E.S."/>
            <person name="Behringer M."/>
            <person name="Weng J.-K."/>
        </authorList>
    </citation>
    <scope>NUCLEOTIDE SEQUENCE [LARGE SCALE GENOMIC DNA]</scope>
</reference>
<keyword evidence="1" id="KW-0472">Membrane</keyword>
<name>A0A2S0NJC9_9MOLU</name>
<proteinExistence type="predicted"/>
<organism evidence="2 3">
    <name type="scientific">Williamsoniiplasma luminosum</name>
    <dbReference type="NCBI Taxonomy" id="214888"/>
    <lineage>
        <taxon>Bacteria</taxon>
        <taxon>Bacillati</taxon>
        <taxon>Mycoplasmatota</taxon>
        <taxon>Mollicutes</taxon>
        <taxon>Entomoplasmatales</taxon>
        <taxon>Williamsoniiplasma</taxon>
    </lineage>
</organism>